<dbReference type="InterPro" id="IPR053206">
    <property type="entry name" value="Dimeric_xanthone_biosynth"/>
</dbReference>
<evidence type="ECO:0000259" key="1">
    <source>
        <dbReference type="Pfam" id="PF01814"/>
    </source>
</evidence>
<dbReference type="Pfam" id="PF01814">
    <property type="entry name" value="Hemerythrin"/>
    <property type="match status" value="1"/>
</dbReference>
<feature type="domain" description="Hemerythrin-like" evidence="1">
    <location>
        <begin position="16"/>
        <end position="143"/>
    </location>
</feature>
<dbReference type="RefSeq" id="WP_167210326.1">
    <property type="nucleotide sequence ID" value="NZ_JAASRO010000001.1"/>
</dbReference>
<evidence type="ECO:0000313" key="2">
    <source>
        <dbReference type="EMBL" id="NIK59077.1"/>
    </source>
</evidence>
<protein>
    <submittedName>
        <fullName evidence="2">Hemerythrin-like domain-containing protein</fullName>
    </submittedName>
</protein>
<proteinExistence type="predicted"/>
<dbReference type="PANTHER" id="PTHR38048">
    <property type="entry name" value="EXPRESSED PROTEIN"/>
    <property type="match status" value="1"/>
</dbReference>
<keyword evidence="3" id="KW-1185">Reference proteome</keyword>
<gene>
    <name evidence="2" type="ORF">BJY22_004794</name>
</gene>
<dbReference type="EMBL" id="JAASRO010000001">
    <property type="protein sequence ID" value="NIK59077.1"/>
    <property type="molecule type" value="Genomic_DNA"/>
</dbReference>
<dbReference type="AlphaFoldDB" id="A0A7X5VEJ3"/>
<dbReference type="PANTHER" id="PTHR38048:SF2">
    <property type="entry name" value="HEMERYTHRIN-LIKE DOMAIN-CONTAINING PROTEIN"/>
    <property type="match status" value="1"/>
</dbReference>
<accession>A0A7X5VEJ3</accession>
<dbReference type="CDD" id="cd12108">
    <property type="entry name" value="Hr-like"/>
    <property type="match status" value="1"/>
</dbReference>
<sequence>MSSTGGPAAREMPIIHRIFRRQFAEVRDLVQQAPTADATRIVAIADHLGFLLDGLHMHHTTEDDLIWPKLLDRAGLDAPLVERMEVQHQQIDASVAEVRTAMSVWRSAPTPATSSALADRIGDFLVVLEGHLDEEEQVVVPLIDRHLTETEWQEIGQRAFEKFTPAQRWIATGQMVEVATPEEVATMFGQLPPPVKVLWHLVGKRKYRRYITPVRGGTAYWTDGGGERTVGGSGRSPS</sequence>
<dbReference type="Gene3D" id="1.20.120.520">
    <property type="entry name" value="nmb1532 protein domain like"/>
    <property type="match status" value="1"/>
</dbReference>
<reference evidence="2 3" key="1">
    <citation type="submission" date="2020-03" db="EMBL/GenBank/DDBJ databases">
        <title>Sequencing the genomes of 1000 actinobacteria strains.</title>
        <authorList>
            <person name="Klenk H.-P."/>
        </authorList>
    </citation>
    <scope>NUCLEOTIDE SEQUENCE [LARGE SCALE GENOMIC DNA]</scope>
    <source>
        <strain evidence="2 3">DSM 45490</strain>
    </source>
</reference>
<evidence type="ECO:0000313" key="3">
    <source>
        <dbReference type="Proteomes" id="UP000555407"/>
    </source>
</evidence>
<name>A0A7X5VEJ3_9ACTN</name>
<dbReference type="Proteomes" id="UP000555407">
    <property type="component" value="Unassembled WGS sequence"/>
</dbReference>
<organism evidence="2 3">
    <name type="scientific">Kribbella shirazensis</name>
    <dbReference type="NCBI Taxonomy" id="1105143"/>
    <lineage>
        <taxon>Bacteria</taxon>
        <taxon>Bacillati</taxon>
        <taxon>Actinomycetota</taxon>
        <taxon>Actinomycetes</taxon>
        <taxon>Propionibacteriales</taxon>
        <taxon>Kribbellaceae</taxon>
        <taxon>Kribbella</taxon>
    </lineage>
</organism>
<dbReference type="InterPro" id="IPR012312">
    <property type="entry name" value="Hemerythrin-like"/>
</dbReference>
<comment type="caution">
    <text evidence="2">The sequence shown here is derived from an EMBL/GenBank/DDBJ whole genome shotgun (WGS) entry which is preliminary data.</text>
</comment>